<dbReference type="EMBL" id="JAODUP010001571">
    <property type="protein sequence ID" value="KAK2139895.1"/>
    <property type="molecule type" value="Genomic_DNA"/>
</dbReference>
<evidence type="ECO:0000313" key="10">
    <source>
        <dbReference type="Proteomes" id="UP001208570"/>
    </source>
</evidence>
<dbReference type="GO" id="GO:0016020">
    <property type="term" value="C:membrane"/>
    <property type="evidence" value="ECO:0007669"/>
    <property type="project" value="UniProtKB-SubCell"/>
</dbReference>
<feature type="domain" description="G-protein coupled receptors family 1 profile" evidence="8">
    <location>
        <begin position="54"/>
        <end position="157"/>
    </location>
</feature>
<keyword evidence="3 7" id="KW-1133">Transmembrane helix</keyword>
<dbReference type="GO" id="GO:0004930">
    <property type="term" value="F:G protein-coupled receptor activity"/>
    <property type="evidence" value="ECO:0007669"/>
    <property type="project" value="UniProtKB-KW"/>
</dbReference>
<keyword evidence="2 5" id="KW-0812">Transmembrane</keyword>
<organism evidence="9 10">
    <name type="scientific">Paralvinella palmiformis</name>
    <dbReference type="NCBI Taxonomy" id="53620"/>
    <lineage>
        <taxon>Eukaryota</taxon>
        <taxon>Metazoa</taxon>
        <taxon>Spiralia</taxon>
        <taxon>Lophotrochozoa</taxon>
        <taxon>Annelida</taxon>
        <taxon>Polychaeta</taxon>
        <taxon>Sedentaria</taxon>
        <taxon>Canalipalpata</taxon>
        <taxon>Terebellida</taxon>
        <taxon>Terebelliformia</taxon>
        <taxon>Alvinellidae</taxon>
        <taxon>Paralvinella</taxon>
    </lineage>
</organism>
<dbReference type="AlphaFoldDB" id="A0AAD9ITQ3"/>
<comment type="caution">
    <text evidence="9">The sequence shown here is derived from an EMBL/GenBank/DDBJ whole genome shotgun (WGS) entry which is preliminary data.</text>
</comment>
<feature type="transmembrane region" description="Helical" evidence="7">
    <location>
        <begin position="230"/>
        <end position="251"/>
    </location>
</feature>
<protein>
    <recommendedName>
        <fullName evidence="8">G-protein coupled receptors family 1 profile domain-containing protein</fullName>
    </recommendedName>
</protein>
<comment type="subcellular location">
    <subcellularLocation>
        <location evidence="1">Membrane</location>
    </subcellularLocation>
</comment>
<comment type="similarity">
    <text evidence="5">Belongs to the G-protein coupled receptor 1 family.</text>
</comment>
<evidence type="ECO:0000256" key="3">
    <source>
        <dbReference type="ARBA" id="ARBA00022989"/>
    </source>
</evidence>
<dbReference type="SUPFAM" id="SSF81321">
    <property type="entry name" value="Family A G protein-coupled receptor-like"/>
    <property type="match status" value="1"/>
</dbReference>
<dbReference type="InterPro" id="IPR017452">
    <property type="entry name" value="GPCR_Rhodpsn_7TM"/>
</dbReference>
<dbReference type="InterPro" id="IPR000276">
    <property type="entry name" value="GPCR_Rhodpsn"/>
</dbReference>
<keyword evidence="5" id="KW-0675">Receptor</keyword>
<feature type="region of interest" description="Disordered" evidence="6">
    <location>
        <begin position="159"/>
        <end position="184"/>
    </location>
</feature>
<accession>A0AAD9ITQ3</accession>
<dbReference type="PROSITE" id="PS50262">
    <property type="entry name" value="G_PROTEIN_RECEP_F1_2"/>
    <property type="match status" value="1"/>
</dbReference>
<keyword evidence="10" id="KW-1185">Reference proteome</keyword>
<feature type="transmembrane region" description="Helical" evidence="7">
    <location>
        <begin position="42"/>
        <end position="65"/>
    </location>
</feature>
<evidence type="ECO:0000256" key="1">
    <source>
        <dbReference type="ARBA" id="ARBA00004370"/>
    </source>
</evidence>
<evidence type="ECO:0000256" key="4">
    <source>
        <dbReference type="ARBA" id="ARBA00023136"/>
    </source>
</evidence>
<dbReference type="PANTHER" id="PTHR45698:SF1">
    <property type="entry name" value="TRACE AMINE-ASSOCIATED RECEPTOR 13C-LIKE"/>
    <property type="match status" value="1"/>
</dbReference>
<keyword evidence="5" id="KW-0807">Transducer</keyword>
<dbReference type="Pfam" id="PF00001">
    <property type="entry name" value="7tm_1"/>
    <property type="match status" value="2"/>
</dbReference>
<feature type="transmembrane region" description="Helical" evidence="7">
    <location>
        <begin position="194"/>
        <end position="218"/>
    </location>
</feature>
<proteinExistence type="inferred from homology"/>
<name>A0AAD9ITQ3_9ANNE</name>
<evidence type="ECO:0000256" key="2">
    <source>
        <dbReference type="ARBA" id="ARBA00022692"/>
    </source>
</evidence>
<dbReference type="Proteomes" id="UP001208570">
    <property type="component" value="Unassembled WGS sequence"/>
</dbReference>
<evidence type="ECO:0000256" key="5">
    <source>
        <dbReference type="RuleBase" id="RU000688"/>
    </source>
</evidence>
<feature type="transmembrane region" description="Helical" evidence="7">
    <location>
        <begin position="77"/>
        <end position="97"/>
    </location>
</feature>
<dbReference type="CDD" id="cd00637">
    <property type="entry name" value="7tm_classA_rhodopsin-like"/>
    <property type="match status" value="1"/>
</dbReference>
<reference evidence="9" key="1">
    <citation type="journal article" date="2023" name="Mol. Biol. Evol.">
        <title>Third-Generation Sequencing Reveals the Adaptive Role of the Epigenome in Three Deep-Sea Polychaetes.</title>
        <authorList>
            <person name="Perez M."/>
            <person name="Aroh O."/>
            <person name="Sun Y."/>
            <person name="Lan Y."/>
            <person name="Juniper S.K."/>
            <person name="Young C.R."/>
            <person name="Angers B."/>
            <person name="Qian P.Y."/>
        </authorList>
    </citation>
    <scope>NUCLEOTIDE SEQUENCE</scope>
    <source>
        <strain evidence="9">P08H-3</strain>
    </source>
</reference>
<dbReference type="PANTHER" id="PTHR45698">
    <property type="entry name" value="TRACE AMINE-ASSOCIATED RECEPTOR 19N-RELATED"/>
    <property type="match status" value="1"/>
</dbReference>
<dbReference type="PROSITE" id="PS00237">
    <property type="entry name" value="G_PROTEIN_RECEP_F1_1"/>
    <property type="match status" value="1"/>
</dbReference>
<evidence type="ECO:0000256" key="7">
    <source>
        <dbReference type="SAM" id="Phobius"/>
    </source>
</evidence>
<dbReference type="PRINTS" id="PR00237">
    <property type="entry name" value="GPCRRHODOPSN"/>
</dbReference>
<evidence type="ECO:0000313" key="9">
    <source>
        <dbReference type="EMBL" id="KAK2139895.1"/>
    </source>
</evidence>
<evidence type="ECO:0000259" key="8">
    <source>
        <dbReference type="PROSITE" id="PS50262"/>
    </source>
</evidence>
<keyword evidence="5" id="KW-0297">G-protein coupled receptor</keyword>
<dbReference type="Gene3D" id="1.20.1070.10">
    <property type="entry name" value="Rhodopsin 7-helix transmembrane proteins"/>
    <property type="match status" value="2"/>
</dbReference>
<gene>
    <name evidence="9" type="ORF">LSH36_1572g00006</name>
</gene>
<evidence type="ECO:0000256" key="6">
    <source>
        <dbReference type="SAM" id="MobiDB-lite"/>
    </source>
</evidence>
<keyword evidence="4 7" id="KW-0472">Membrane</keyword>
<sequence length="282" mass="32033">MANLTVLHDFIHNATGQLITLNNETIGANSISTTIRDRVMKAFYISIASSGILGNIIVLVVMLGLTTLRKKLSSLFIISQSVVDTLTAIFLLLTTVLPSDSRVYKTIFDDIYCRLWVSRLPLWLCIHCSTYNLVTLTLERYLSVVHPIAHKLHLTYKKGKQRVGPQTNNDSRQQRDNNKASSMKMRAKKNVIKTMLLVSIGFIICTSWNQVFFFLYNLGFFDVTAFNGNFYHFSVVAMFANCCVNPFIYAVKFRDFQKGLKKLFIKRGQSVDQTSTVEQSTI</sequence>